<organism evidence="2 3">
    <name type="scientific">Idiomarina piscisalsi</name>
    <dbReference type="NCBI Taxonomy" id="1096243"/>
    <lineage>
        <taxon>Bacteria</taxon>
        <taxon>Pseudomonadati</taxon>
        <taxon>Pseudomonadota</taxon>
        <taxon>Gammaproteobacteria</taxon>
        <taxon>Alteromonadales</taxon>
        <taxon>Idiomarinaceae</taxon>
        <taxon>Idiomarina</taxon>
    </lineage>
</organism>
<sequence length="568" mass="61972">MSSPVSFRVSERDVYISIDAGTSPSEVKAEALQKAWQASEFSAAKLLDPQMLTQTATKYAQHYSKDSNKSIPFQVTIAEIFDAELKLQVTDDTMRVTATAIVGFGGKPLTQEMIIAALREKDITSGIQRKGIEALVEHTNEAPPGAEMSVTVAKGKHPINGSNARFKPLVDDARKRVLRPQLREDGTADMRDLGAQVTVDPGQPLLQKIPLSKGRPGFTVFGQELEAMDGEDRDFAPGEGTKISDDDPNVIIADRTGLPSFNGNSVQVDDVMQLNNVDVSTGHVKFKGSVIVTGNVSEGMKVTCSGDITVGGYVDSAELYADGNITVQKGCIGRLLNTSETGEHDEDADDWIPEVSTKLVAGGSVWCAYAQYSFFDAKNGVHTNKQLTHCHVVTKGPLAIGGEGKAARGKLIGGTIETCDHIYCGQLGAPAGTKTRIYWSLPPADPQSVSHLNHLRSSLAKLIARAKTLQQGLERCKLLEDEAKRVQYQQKLHGELKKIKSRITTTRTSIDSVLEAFENHPTLRTMVSREVFPGILFIFKEKSLRIKEHRNGTMFLLEDKQLRVDSLL</sequence>
<dbReference type="InterPro" id="IPR005646">
    <property type="entry name" value="FapA"/>
</dbReference>
<gene>
    <name evidence="2" type="ORF">CWI73_05915</name>
</gene>
<name>A0A432YU12_9GAMM</name>
<proteinExistence type="predicted"/>
<dbReference type="GO" id="GO:0000902">
    <property type="term" value="P:cell morphogenesis"/>
    <property type="evidence" value="ECO:0007669"/>
    <property type="project" value="InterPro"/>
</dbReference>
<reference evidence="2 3" key="1">
    <citation type="journal article" date="2011" name="Front. Microbiol.">
        <title>Genomic signatures of strain selection and enhancement in Bacillus atrophaeus var. globigii, a historical biowarfare simulant.</title>
        <authorList>
            <person name="Gibbons H.S."/>
            <person name="Broomall S.M."/>
            <person name="McNew L.A."/>
            <person name="Daligault H."/>
            <person name="Chapman C."/>
            <person name="Bruce D."/>
            <person name="Karavis M."/>
            <person name="Krepps M."/>
            <person name="McGregor P.A."/>
            <person name="Hong C."/>
            <person name="Park K.H."/>
            <person name="Akmal A."/>
            <person name="Feldman A."/>
            <person name="Lin J.S."/>
            <person name="Chang W.E."/>
            <person name="Higgs B.W."/>
            <person name="Demirev P."/>
            <person name="Lindquist J."/>
            <person name="Liem A."/>
            <person name="Fochler E."/>
            <person name="Read T.D."/>
            <person name="Tapia R."/>
            <person name="Johnson S."/>
            <person name="Bishop-Lilly K.A."/>
            <person name="Detter C."/>
            <person name="Han C."/>
            <person name="Sozhamannan S."/>
            <person name="Rosenzweig C.N."/>
            <person name="Skowronski E.W."/>
        </authorList>
    </citation>
    <scope>NUCLEOTIDE SEQUENCE [LARGE SCALE GENOMIC DNA]</scope>
    <source>
        <strain evidence="2 3">TPS4-2</strain>
    </source>
</reference>
<dbReference type="Pfam" id="PF20250">
    <property type="entry name" value="FapA_N"/>
    <property type="match status" value="1"/>
</dbReference>
<dbReference type="InterPro" id="IPR046866">
    <property type="entry name" value="FapA_N"/>
</dbReference>
<dbReference type="Pfam" id="PF03961">
    <property type="entry name" value="FapA"/>
    <property type="match status" value="1"/>
</dbReference>
<evidence type="ECO:0000313" key="3">
    <source>
        <dbReference type="Proteomes" id="UP000288361"/>
    </source>
</evidence>
<dbReference type="SUPFAM" id="SSF63848">
    <property type="entry name" value="Cell-division inhibitor MinC, C-terminal domain"/>
    <property type="match status" value="1"/>
</dbReference>
<accession>A0A432YU12</accession>
<dbReference type="PANTHER" id="PTHR38032">
    <property type="entry name" value="POLYMERASE-RELATED"/>
    <property type="match status" value="1"/>
</dbReference>
<dbReference type="InterPro" id="IPR046865">
    <property type="entry name" value="FapA_b_solenoid"/>
</dbReference>
<evidence type="ECO:0000259" key="1">
    <source>
        <dbReference type="Pfam" id="PF20250"/>
    </source>
</evidence>
<comment type="caution">
    <text evidence="2">The sequence shown here is derived from an EMBL/GenBank/DDBJ whole genome shotgun (WGS) entry which is preliminary data.</text>
</comment>
<dbReference type="PANTHER" id="PTHR38032:SF1">
    <property type="entry name" value="RNA-BINDING PROTEIN KHPB N-TERMINAL DOMAIN-CONTAINING PROTEIN"/>
    <property type="match status" value="1"/>
</dbReference>
<dbReference type="AlphaFoldDB" id="A0A432YU12"/>
<protein>
    <submittedName>
        <fullName evidence="2">DUF342 domain-containing protein</fullName>
    </submittedName>
</protein>
<evidence type="ECO:0000313" key="2">
    <source>
        <dbReference type="EMBL" id="RUO66813.1"/>
    </source>
</evidence>
<dbReference type="RefSeq" id="WP_126751951.1">
    <property type="nucleotide sequence ID" value="NZ_JBHUMT010000013.1"/>
</dbReference>
<feature type="domain" description="Flagellar Assembly Protein A N-terminal region" evidence="1">
    <location>
        <begin position="86"/>
        <end position="263"/>
    </location>
</feature>
<dbReference type="Proteomes" id="UP000288361">
    <property type="component" value="Unassembled WGS sequence"/>
</dbReference>
<dbReference type="InterPro" id="IPR036145">
    <property type="entry name" value="MinC_C_sf"/>
</dbReference>
<dbReference type="EMBL" id="PIQA01000003">
    <property type="protein sequence ID" value="RUO66813.1"/>
    <property type="molecule type" value="Genomic_DNA"/>
</dbReference>